<evidence type="ECO:0000256" key="8">
    <source>
        <dbReference type="RuleBase" id="RU366009"/>
    </source>
</evidence>
<reference evidence="10 11" key="1">
    <citation type="submission" date="2020-03" db="EMBL/GenBank/DDBJ databases">
        <title>Spirochaetal bacteria isolated from arthropods constitute a novel genus Entomospira genus novum within the order Spirochaetales.</title>
        <authorList>
            <person name="Grana-Miraglia L."/>
            <person name="Sikutova S."/>
            <person name="Fingerle V."/>
            <person name="Sing A."/>
            <person name="Castillo-Ramirez S."/>
            <person name="Margos G."/>
            <person name="Rudolf I."/>
        </authorList>
    </citation>
    <scope>NUCLEOTIDE SEQUENCE [LARGE SCALE GENOMIC DNA]</scope>
    <source>
        <strain evidence="10 11">BR193</strain>
    </source>
</reference>
<evidence type="ECO:0000313" key="10">
    <source>
        <dbReference type="EMBL" id="NIZ40222.1"/>
    </source>
</evidence>
<comment type="catalytic activity">
    <reaction evidence="8">
        <text>guanine + H2O + H(+) = xanthine + NH4(+)</text>
        <dbReference type="Rhea" id="RHEA:14665"/>
        <dbReference type="ChEBI" id="CHEBI:15377"/>
        <dbReference type="ChEBI" id="CHEBI:15378"/>
        <dbReference type="ChEBI" id="CHEBI:16235"/>
        <dbReference type="ChEBI" id="CHEBI:17712"/>
        <dbReference type="ChEBI" id="CHEBI:28938"/>
        <dbReference type="EC" id="3.5.4.3"/>
    </reaction>
</comment>
<evidence type="ECO:0000256" key="1">
    <source>
        <dbReference type="ARBA" id="ARBA00004984"/>
    </source>
</evidence>
<dbReference type="EMBL" id="JAATLJ010000001">
    <property type="protein sequence ID" value="NIZ40222.1"/>
    <property type="molecule type" value="Genomic_DNA"/>
</dbReference>
<proteinExistence type="inferred from homology"/>
<dbReference type="Gene3D" id="3.20.20.140">
    <property type="entry name" value="Metal-dependent hydrolases"/>
    <property type="match status" value="1"/>
</dbReference>
<dbReference type="PANTHER" id="PTHR11271:SF6">
    <property type="entry name" value="GUANINE DEAMINASE"/>
    <property type="match status" value="1"/>
</dbReference>
<keyword evidence="5 8" id="KW-0378">Hydrolase</keyword>
<evidence type="ECO:0000256" key="4">
    <source>
        <dbReference type="ARBA" id="ARBA00022723"/>
    </source>
</evidence>
<accession>A0A968G960</accession>
<sequence length="433" mass="48670">MSVVYDFILRGRIFTFRDNPFTVGDQASYIYYEDGALVIKQDKIIEIGSYNDLNLLSDKTINIDKHFLIMPSFIDSHLHYPQVEILGSNASNLLQWLDKYAYQAEQKYHDLEYAKAHSKRFLLNLIDNGITAAGVFCSSHPNSVQALFEEADESSLHITAGQVWMDRNAPQSLIRSAKDAYQETEDLIKRWHGHGNLRYALTPRFPITSTPEQLEMASDLIKQYPDITIQSHIAENKAELAEIAKLFPQFPNYASLYDHYGLLNQRSVYAHGNFLTPAEVEIFADRRATLAHCPSSNEFVGNPSLNIFGLHCQRPDLNLTLGSDLGAGTSLNPWDTMAAAYRASRQHGHALSAIKALYLHTLGGAKALNIDDRIGKFEAGYQADIAIINTQATGILEQRMQSVESLEEEFFVLMTLGSTQTIERLYVSGVKLK</sequence>
<dbReference type="SUPFAM" id="SSF51338">
    <property type="entry name" value="Composite domain of metallo-dependent hydrolases"/>
    <property type="match status" value="2"/>
</dbReference>
<feature type="domain" description="Amidohydrolase-related" evidence="9">
    <location>
        <begin position="69"/>
        <end position="394"/>
    </location>
</feature>
<dbReference type="NCBIfam" id="TIGR02967">
    <property type="entry name" value="guan_deamin"/>
    <property type="match status" value="1"/>
</dbReference>
<comment type="similarity">
    <text evidence="2 8">Belongs to the metallo-dependent hydrolases superfamily. ATZ/TRZ family.</text>
</comment>
<keyword evidence="4 8" id="KW-0479">Metal-binding</keyword>
<dbReference type="GO" id="GO:0008892">
    <property type="term" value="F:guanine deaminase activity"/>
    <property type="evidence" value="ECO:0007669"/>
    <property type="project" value="UniProtKB-UniRule"/>
</dbReference>
<dbReference type="RefSeq" id="WP_167699826.1">
    <property type="nucleotide sequence ID" value="NZ_CP118174.1"/>
</dbReference>
<dbReference type="InterPro" id="IPR051607">
    <property type="entry name" value="Metallo-dep_hydrolases"/>
</dbReference>
<evidence type="ECO:0000256" key="2">
    <source>
        <dbReference type="ARBA" id="ARBA00006745"/>
    </source>
</evidence>
<dbReference type="GO" id="GO:0008270">
    <property type="term" value="F:zinc ion binding"/>
    <property type="evidence" value="ECO:0007669"/>
    <property type="project" value="UniProtKB-UniRule"/>
</dbReference>
<keyword evidence="6 8" id="KW-0862">Zinc</keyword>
<dbReference type="InterPro" id="IPR014311">
    <property type="entry name" value="Guanine_deaminase"/>
</dbReference>
<evidence type="ECO:0000256" key="5">
    <source>
        <dbReference type="ARBA" id="ARBA00022801"/>
    </source>
</evidence>
<organism evidence="10 11">
    <name type="scientific">Entomospira entomophila</name>
    <dbReference type="NCBI Taxonomy" id="2719988"/>
    <lineage>
        <taxon>Bacteria</taxon>
        <taxon>Pseudomonadati</taxon>
        <taxon>Spirochaetota</taxon>
        <taxon>Spirochaetia</taxon>
        <taxon>Spirochaetales</taxon>
        <taxon>Spirochaetaceae</taxon>
        <taxon>Entomospira</taxon>
    </lineage>
</organism>
<comment type="pathway">
    <text evidence="1 8">Purine metabolism; guanine degradation; xanthine from guanine: step 1/1.</text>
</comment>
<dbReference type="SUPFAM" id="SSF51556">
    <property type="entry name" value="Metallo-dependent hydrolases"/>
    <property type="match status" value="1"/>
</dbReference>
<protein>
    <recommendedName>
        <fullName evidence="3 7">Guanine deaminase</fullName>
        <shortName evidence="8">Guanase</shortName>
        <ecNumber evidence="3 7">3.5.4.3</ecNumber>
    </recommendedName>
    <alternativeName>
        <fullName evidence="8">Guanine aminohydrolase</fullName>
    </alternativeName>
</protein>
<dbReference type="EC" id="3.5.4.3" evidence="3 7"/>
<comment type="caution">
    <text evidence="10">The sequence shown here is derived from an EMBL/GenBank/DDBJ whole genome shotgun (WGS) entry which is preliminary data.</text>
</comment>
<name>A0A968G960_9SPIO</name>
<evidence type="ECO:0000256" key="3">
    <source>
        <dbReference type="ARBA" id="ARBA00012781"/>
    </source>
</evidence>
<dbReference type="AlphaFoldDB" id="A0A968G960"/>
<evidence type="ECO:0000256" key="6">
    <source>
        <dbReference type="ARBA" id="ARBA00022833"/>
    </source>
</evidence>
<keyword evidence="11" id="KW-1185">Reference proteome</keyword>
<dbReference type="Proteomes" id="UP000711995">
    <property type="component" value="Unassembled WGS sequence"/>
</dbReference>
<dbReference type="InterPro" id="IPR006680">
    <property type="entry name" value="Amidohydro-rel"/>
</dbReference>
<dbReference type="PANTHER" id="PTHR11271">
    <property type="entry name" value="GUANINE DEAMINASE"/>
    <property type="match status" value="1"/>
</dbReference>
<dbReference type="Gene3D" id="2.30.40.10">
    <property type="entry name" value="Urease, subunit C, domain 1"/>
    <property type="match status" value="1"/>
</dbReference>
<gene>
    <name evidence="10" type="primary">guaD</name>
    <name evidence="10" type="ORF">HCT14_01670</name>
</gene>
<dbReference type="GO" id="GO:0006147">
    <property type="term" value="P:guanine catabolic process"/>
    <property type="evidence" value="ECO:0007669"/>
    <property type="project" value="UniProtKB-UniRule"/>
</dbReference>
<evidence type="ECO:0000256" key="7">
    <source>
        <dbReference type="NCBIfam" id="TIGR02967"/>
    </source>
</evidence>
<dbReference type="NCBIfam" id="NF006679">
    <property type="entry name" value="PRK09228.1"/>
    <property type="match status" value="1"/>
</dbReference>
<dbReference type="InterPro" id="IPR011059">
    <property type="entry name" value="Metal-dep_hydrolase_composite"/>
</dbReference>
<dbReference type="InterPro" id="IPR032466">
    <property type="entry name" value="Metal_Hydrolase"/>
</dbReference>
<evidence type="ECO:0000259" key="9">
    <source>
        <dbReference type="Pfam" id="PF01979"/>
    </source>
</evidence>
<comment type="cofactor">
    <cofactor evidence="8">
        <name>Zn(2+)</name>
        <dbReference type="ChEBI" id="CHEBI:29105"/>
    </cofactor>
    <text evidence="8">Binds 1 zinc ion per subunit.</text>
</comment>
<evidence type="ECO:0000313" key="11">
    <source>
        <dbReference type="Proteomes" id="UP000711995"/>
    </source>
</evidence>
<dbReference type="GO" id="GO:0005829">
    <property type="term" value="C:cytosol"/>
    <property type="evidence" value="ECO:0007669"/>
    <property type="project" value="TreeGrafter"/>
</dbReference>
<dbReference type="Pfam" id="PF01979">
    <property type="entry name" value="Amidohydro_1"/>
    <property type="match status" value="1"/>
</dbReference>
<comment type="function">
    <text evidence="8">Catalyzes the hydrolytic deamination of guanine, producing xanthine and ammonia.</text>
</comment>